<sequence length="212" mass="23919">ALPKSCKAALQLGHTESGIQTIYNSGNQQILQVYCDQTTDTGGWMVFQRRRDGSENFYRTWAEYQGMFGNLSNEFWLGMENLHALTRTGNYELRIELEDCANVKKFAKFRSFSIGSAEENYSLTVSGYSGNAGDSLSYHSGRPFTTKDVDNDISGGNCAVAAHGAWWYAACYHSNLNGEYLNCRTTTDRAASWHTFHGTKYSLKFIEMKFRP</sequence>
<proteinExistence type="predicted"/>
<dbReference type="SMART" id="SM00186">
    <property type="entry name" value="FBG"/>
    <property type="match status" value="1"/>
</dbReference>
<dbReference type="Proteomes" id="UP000007875">
    <property type="component" value="Unassembled WGS sequence"/>
</dbReference>
<dbReference type="InParanoid" id="H2Z2Z7"/>
<keyword evidence="4" id="KW-1185">Reference proteome</keyword>
<dbReference type="eggNOG" id="KOG2579">
    <property type="taxonomic scope" value="Eukaryota"/>
</dbReference>
<evidence type="ECO:0000313" key="4">
    <source>
        <dbReference type="Proteomes" id="UP000007875"/>
    </source>
</evidence>
<dbReference type="InterPro" id="IPR020837">
    <property type="entry name" value="Fibrinogen_CS"/>
</dbReference>
<dbReference type="Ensembl" id="ENSCSAVT00000012097.1">
    <property type="protein sequence ID" value="ENSCSAVP00000011959.1"/>
    <property type="gene ID" value="ENSCSAVG00000007026.1"/>
</dbReference>
<organism evidence="3 4">
    <name type="scientific">Ciona savignyi</name>
    <name type="common">Pacific transparent sea squirt</name>
    <dbReference type="NCBI Taxonomy" id="51511"/>
    <lineage>
        <taxon>Eukaryota</taxon>
        <taxon>Metazoa</taxon>
        <taxon>Chordata</taxon>
        <taxon>Tunicata</taxon>
        <taxon>Ascidiacea</taxon>
        <taxon>Phlebobranchia</taxon>
        <taxon>Cionidae</taxon>
        <taxon>Ciona</taxon>
    </lineage>
</organism>
<name>H2Z2Z7_CIOSA</name>
<dbReference type="InterPro" id="IPR002181">
    <property type="entry name" value="Fibrinogen_a/b/g_C_dom"/>
</dbReference>
<evidence type="ECO:0000259" key="2">
    <source>
        <dbReference type="PROSITE" id="PS51406"/>
    </source>
</evidence>
<dbReference type="PANTHER" id="PTHR19143:SF458">
    <property type="entry name" value="FIBRINOGEN C-TERMINAL DOMAIN-CONTAINING PROTEIN-RELATED"/>
    <property type="match status" value="1"/>
</dbReference>
<dbReference type="PROSITE" id="PS51406">
    <property type="entry name" value="FIBRINOGEN_C_2"/>
    <property type="match status" value="1"/>
</dbReference>
<dbReference type="AlphaFoldDB" id="H2Z2Z7"/>
<dbReference type="GO" id="GO:0005615">
    <property type="term" value="C:extracellular space"/>
    <property type="evidence" value="ECO:0007669"/>
    <property type="project" value="TreeGrafter"/>
</dbReference>
<dbReference type="OMA" id="DEREGNC"/>
<dbReference type="PANTHER" id="PTHR19143">
    <property type="entry name" value="FIBRINOGEN/TENASCIN/ANGIOPOEITIN"/>
    <property type="match status" value="1"/>
</dbReference>
<dbReference type="InterPro" id="IPR014716">
    <property type="entry name" value="Fibrinogen_a/b/g_C_1"/>
</dbReference>
<dbReference type="GeneTree" id="ENSGT00940000163482"/>
<protein>
    <recommendedName>
        <fullName evidence="2">Fibrinogen C-terminal domain-containing protein</fullName>
    </recommendedName>
</protein>
<evidence type="ECO:0000313" key="3">
    <source>
        <dbReference type="Ensembl" id="ENSCSAVP00000011959.1"/>
    </source>
</evidence>
<dbReference type="PROSITE" id="PS00514">
    <property type="entry name" value="FIBRINOGEN_C_1"/>
    <property type="match status" value="1"/>
</dbReference>
<dbReference type="NCBIfam" id="NF040941">
    <property type="entry name" value="GGGWT_bact"/>
    <property type="match status" value="1"/>
</dbReference>
<dbReference type="FunFam" id="3.90.215.10:FF:000001">
    <property type="entry name" value="Tenascin isoform 1"/>
    <property type="match status" value="1"/>
</dbReference>
<dbReference type="Gene3D" id="3.90.215.10">
    <property type="entry name" value="Gamma Fibrinogen, chain A, domain 1"/>
    <property type="match status" value="1"/>
</dbReference>
<dbReference type="STRING" id="51511.ENSCSAVP00000011959"/>
<dbReference type="HOGENOM" id="CLU_038628_6_0_1"/>
<reference evidence="3" key="3">
    <citation type="submission" date="2025-09" db="UniProtKB">
        <authorList>
            <consortium name="Ensembl"/>
        </authorList>
    </citation>
    <scope>IDENTIFICATION</scope>
</reference>
<dbReference type="CDD" id="cd00087">
    <property type="entry name" value="FReD"/>
    <property type="match status" value="1"/>
</dbReference>
<dbReference type="InterPro" id="IPR036056">
    <property type="entry name" value="Fibrinogen-like_C"/>
</dbReference>
<reference evidence="3" key="2">
    <citation type="submission" date="2025-08" db="UniProtKB">
        <authorList>
            <consortium name="Ensembl"/>
        </authorList>
    </citation>
    <scope>IDENTIFICATION</scope>
</reference>
<dbReference type="Pfam" id="PF00147">
    <property type="entry name" value="Fibrinogen_C"/>
    <property type="match status" value="1"/>
</dbReference>
<reference evidence="4" key="1">
    <citation type="submission" date="2003-08" db="EMBL/GenBank/DDBJ databases">
        <authorList>
            <person name="Birren B."/>
            <person name="Nusbaum C."/>
            <person name="Abebe A."/>
            <person name="Abouelleil A."/>
            <person name="Adekoya E."/>
            <person name="Ait-zahra M."/>
            <person name="Allen N."/>
            <person name="Allen T."/>
            <person name="An P."/>
            <person name="Anderson M."/>
            <person name="Anderson S."/>
            <person name="Arachchi H."/>
            <person name="Armbruster J."/>
            <person name="Bachantsang P."/>
            <person name="Baldwin J."/>
            <person name="Barry A."/>
            <person name="Bayul T."/>
            <person name="Blitshsteyn B."/>
            <person name="Bloom T."/>
            <person name="Blye J."/>
            <person name="Boguslavskiy L."/>
            <person name="Borowsky M."/>
            <person name="Boukhgalter B."/>
            <person name="Brunache A."/>
            <person name="Butler J."/>
            <person name="Calixte N."/>
            <person name="Calvo S."/>
            <person name="Camarata J."/>
            <person name="Campo K."/>
            <person name="Chang J."/>
            <person name="Cheshatsang Y."/>
            <person name="Citroen M."/>
            <person name="Collymore A."/>
            <person name="Considine T."/>
            <person name="Cook A."/>
            <person name="Cooke P."/>
            <person name="Corum B."/>
            <person name="Cuomo C."/>
            <person name="David R."/>
            <person name="Dawoe T."/>
            <person name="Degray S."/>
            <person name="Dodge S."/>
            <person name="Dooley K."/>
            <person name="Dorje P."/>
            <person name="Dorjee K."/>
            <person name="Dorris L."/>
            <person name="Duffey N."/>
            <person name="Dupes A."/>
            <person name="Elkins T."/>
            <person name="Engels R."/>
            <person name="Erickson J."/>
            <person name="Farina A."/>
            <person name="Faro S."/>
            <person name="Ferreira P."/>
            <person name="Fischer H."/>
            <person name="Fitzgerald M."/>
            <person name="Foley K."/>
            <person name="Gage D."/>
            <person name="Galagan J."/>
            <person name="Gearin G."/>
            <person name="Gnerre S."/>
            <person name="Gnirke A."/>
            <person name="Goyette A."/>
            <person name="Graham J."/>
            <person name="Grandbois E."/>
            <person name="Gyaltsen K."/>
            <person name="Hafez N."/>
            <person name="Hagopian D."/>
            <person name="Hagos B."/>
            <person name="Hall J."/>
            <person name="Hatcher B."/>
            <person name="Heller A."/>
            <person name="Higgins H."/>
            <person name="Honan T."/>
            <person name="Horn A."/>
            <person name="Houde N."/>
            <person name="Hughes L."/>
            <person name="Hulme W."/>
            <person name="Husby E."/>
            <person name="Iliev I."/>
            <person name="Jaffe D."/>
            <person name="Jones C."/>
            <person name="Kamal M."/>
            <person name="Kamat A."/>
            <person name="Kamvysselis M."/>
            <person name="Karlsson E."/>
            <person name="Kells C."/>
            <person name="Kieu A."/>
            <person name="Kisner P."/>
            <person name="Kodira C."/>
            <person name="Kulbokas E."/>
            <person name="Labutti K."/>
            <person name="Lama D."/>
            <person name="Landers T."/>
            <person name="Leger J."/>
            <person name="Levine S."/>
            <person name="Lewis D."/>
            <person name="Lewis T."/>
            <person name="Lindblad-toh K."/>
            <person name="Liu X."/>
            <person name="Lokyitsang T."/>
            <person name="Lokyitsang Y."/>
            <person name="Lucien O."/>
            <person name="Lui A."/>
            <person name="Ma L.J."/>
            <person name="Mabbitt R."/>
            <person name="Macdonald J."/>
            <person name="Maclean C."/>
            <person name="Major J."/>
            <person name="Manning J."/>
            <person name="Marabella R."/>
            <person name="Maru K."/>
            <person name="Matthews C."/>
            <person name="Mauceli E."/>
            <person name="Mccarthy M."/>
            <person name="Mcdonough S."/>
            <person name="Mcghee T."/>
            <person name="Meldrim J."/>
            <person name="Meneus L."/>
            <person name="Mesirov J."/>
            <person name="Mihalev A."/>
            <person name="Mihova T."/>
            <person name="Mikkelsen T."/>
            <person name="Mlenga V."/>
            <person name="Moru K."/>
            <person name="Mozes J."/>
            <person name="Mulrain L."/>
            <person name="Munson G."/>
            <person name="Naylor J."/>
            <person name="Newes C."/>
            <person name="Nguyen C."/>
            <person name="Nguyen N."/>
            <person name="Nguyen T."/>
            <person name="Nicol R."/>
            <person name="Nielsen C."/>
            <person name="Nizzari M."/>
            <person name="Norbu C."/>
            <person name="Norbu N."/>
            <person name="O'donnell P."/>
            <person name="Okoawo O."/>
            <person name="O'leary S."/>
            <person name="Omotosho B."/>
            <person name="O'neill K."/>
            <person name="Osman S."/>
            <person name="Parker S."/>
            <person name="Perrin D."/>
            <person name="Phunkhang P."/>
            <person name="Piqani B."/>
            <person name="Purcell S."/>
            <person name="Rachupka T."/>
            <person name="Ramasamy U."/>
            <person name="Rameau R."/>
            <person name="Ray V."/>
            <person name="Raymond C."/>
            <person name="Retta R."/>
            <person name="Richardson S."/>
            <person name="Rise C."/>
            <person name="Rodriguez J."/>
            <person name="Rogers J."/>
            <person name="Rogov P."/>
            <person name="Rutman M."/>
            <person name="Schupbach R."/>
            <person name="Seaman C."/>
            <person name="Settipalli S."/>
            <person name="Sharpe T."/>
            <person name="Sheridan J."/>
            <person name="Sherpa N."/>
            <person name="Shi J."/>
            <person name="Smirnov S."/>
            <person name="Smith C."/>
            <person name="Sougnez C."/>
            <person name="Spencer B."/>
            <person name="Stalker J."/>
            <person name="Stange-thomann N."/>
            <person name="Stavropoulos S."/>
            <person name="Stetson K."/>
            <person name="Stone C."/>
            <person name="Stone S."/>
            <person name="Stubbs M."/>
            <person name="Talamas J."/>
            <person name="Tchuinga P."/>
            <person name="Tenzing P."/>
            <person name="Tesfaye S."/>
            <person name="Theodore J."/>
            <person name="Thoulutsang Y."/>
            <person name="Topham K."/>
            <person name="Towey S."/>
            <person name="Tsamla T."/>
            <person name="Tsomo N."/>
            <person name="Vallee D."/>
            <person name="Vassiliev H."/>
            <person name="Venkataraman V."/>
            <person name="Vinson J."/>
            <person name="Vo A."/>
            <person name="Wade C."/>
            <person name="Wang S."/>
            <person name="Wangchuk T."/>
            <person name="Wangdi T."/>
            <person name="Whittaker C."/>
            <person name="Wilkinson J."/>
            <person name="Wu Y."/>
            <person name="Wyman D."/>
            <person name="Yadav S."/>
            <person name="Yang S."/>
            <person name="Yang X."/>
            <person name="Yeager S."/>
            <person name="Yee E."/>
            <person name="Young G."/>
            <person name="Zainoun J."/>
            <person name="Zembeck L."/>
            <person name="Zimmer A."/>
            <person name="Zody M."/>
            <person name="Lander E."/>
        </authorList>
    </citation>
    <scope>NUCLEOTIDE SEQUENCE [LARGE SCALE GENOMIC DNA]</scope>
</reference>
<evidence type="ECO:0000256" key="1">
    <source>
        <dbReference type="ARBA" id="ARBA00023157"/>
    </source>
</evidence>
<dbReference type="SUPFAM" id="SSF56496">
    <property type="entry name" value="Fibrinogen C-terminal domain-like"/>
    <property type="match status" value="1"/>
</dbReference>
<keyword evidence="1" id="KW-1015">Disulfide bond</keyword>
<dbReference type="InterPro" id="IPR050373">
    <property type="entry name" value="Fibrinogen_C-term_domain"/>
</dbReference>
<feature type="domain" description="Fibrinogen C-terminal" evidence="2">
    <location>
        <begin position="1"/>
        <end position="212"/>
    </location>
</feature>
<accession>H2Z2Z7</accession>